<accession>A0A6J2V729</accession>
<reference evidence="12" key="1">
    <citation type="submission" date="2025-08" db="UniProtKB">
        <authorList>
            <consortium name="RefSeq"/>
        </authorList>
    </citation>
    <scope>IDENTIFICATION</scope>
</reference>
<dbReference type="InParanoid" id="A0A6J2V729"/>
<evidence type="ECO:0000256" key="1">
    <source>
        <dbReference type="ARBA" id="ARBA00004141"/>
    </source>
</evidence>
<evidence type="ECO:0000256" key="6">
    <source>
        <dbReference type="ARBA" id="ARBA00034721"/>
    </source>
</evidence>
<gene>
    <name evidence="12" type="primary">LOC115810891</name>
</gene>
<dbReference type="PANTHER" id="PTHR17068">
    <property type="entry name" value="MYELOID-ASSOCIATED DIFFERENTIATION MARKER MYADM FAMILY MEMBER"/>
    <property type="match status" value="1"/>
</dbReference>
<feature type="transmembrane region" description="Helical" evidence="9">
    <location>
        <begin position="121"/>
        <end position="138"/>
    </location>
</feature>
<dbReference type="OrthoDB" id="8737882at2759"/>
<feature type="domain" description="MARVEL" evidence="10">
    <location>
        <begin position="13"/>
        <end position="148"/>
    </location>
</feature>
<keyword evidence="5 8" id="KW-0472">Membrane</keyword>
<feature type="transmembrane region" description="Helical" evidence="9">
    <location>
        <begin position="150"/>
        <end position="175"/>
    </location>
</feature>
<keyword evidence="4 9" id="KW-1133">Transmembrane helix</keyword>
<dbReference type="RefSeq" id="XP_030628780.1">
    <property type="nucleotide sequence ID" value="XM_030772920.1"/>
</dbReference>
<evidence type="ECO:0000256" key="3">
    <source>
        <dbReference type="ARBA" id="ARBA00022737"/>
    </source>
</evidence>
<evidence type="ECO:0000313" key="11">
    <source>
        <dbReference type="Proteomes" id="UP000504632"/>
    </source>
</evidence>
<keyword evidence="11" id="KW-1185">Reference proteome</keyword>
<evidence type="ECO:0000256" key="5">
    <source>
        <dbReference type="ARBA" id="ARBA00023136"/>
    </source>
</evidence>
<sequence length="304" mass="33306">MNAQGGHHLNQAAVLSLLGAARLSQLALGCTVISLVTHSAGYSATYGTFCMTVWCSCFAISSAIFALDVTRLHTCLPISWENLTVTFAALATLLYVTASIVYPVYFVRPECPYNNCEVRNFRIAVTCCSWAGCFAYGAEVFLSRARPGKVVGYMATVSGLLKVVQSFLGCVIFGTLANGSEFSRHVPTIYCVVVFSVCFAVTVFVVVLTVSGRTAVLRLPFDRFVVVYTFVAVLLYLSAAVVWPVYCFDRKYGTPHRPAGCPRGKCPWDSKLIVTVLSYANLALYIADLIYSQRIRFVSQHPRV</sequence>
<feature type="domain" description="MARVEL" evidence="10">
    <location>
        <begin position="153"/>
        <end position="297"/>
    </location>
</feature>
<dbReference type="InterPro" id="IPR008253">
    <property type="entry name" value="Marvel"/>
</dbReference>
<evidence type="ECO:0000256" key="9">
    <source>
        <dbReference type="SAM" id="Phobius"/>
    </source>
</evidence>
<dbReference type="GeneID" id="115810891"/>
<proteinExistence type="inferred from homology"/>
<evidence type="ECO:0000256" key="8">
    <source>
        <dbReference type="PROSITE-ProRule" id="PRU00581"/>
    </source>
</evidence>
<dbReference type="InterPro" id="IPR047123">
    <property type="entry name" value="MYADM-like"/>
</dbReference>
<dbReference type="AlphaFoldDB" id="A0A6J2V729"/>
<protein>
    <recommendedName>
        <fullName evidence="7">Myeloid-associated differentiation marker-like protein 2</fullName>
    </recommendedName>
</protein>
<evidence type="ECO:0000256" key="7">
    <source>
        <dbReference type="ARBA" id="ARBA00040733"/>
    </source>
</evidence>
<feature type="transmembrane region" description="Helical" evidence="9">
    <location>
        <begin position="79"/>
        <end position="101"/>
    </location>
</feature>
<dbReference type="PROSITE" id="PS51225">
    <property type="entry name" value="MARVEL"/>
    <property type="match status" value="2"/>
</dbReference>
<feature type="transmembrane region" description="Helical" evidence="9">
    <location>
        <begin position="187"/>
        <end position="212"/>
    </location>
</feature>
<dbReference type="Proteomes" id="UP000504632">
    <property type="component" value="Chromosome 4"/>
</dbReference>
<dbReference type="Pfam" id="PF01284">
    <property type="entry name" value="MARVEL"/>
    <property type="match status" value="2"/>
</dbReference>
<keyword evidence="2 8" id="KW-0812">Transmembrane</keyword>
<evidence type="ECO:0000256" key="4">
    <source>
        <dbReference type="ARBA" id="ARBA00022989"/>
    </source>
</evidence>
<name>A0A6J2V729_CHACN</name>
<evidence type="ECO:0000256" key="2">
    <source>
        <dbReference type="ARBA" id="ARBA00022692"/>
    </source>
</evidence>
<evidence type="ECO:0000259" key="10">
    <source>
        <dbReference type="PROSITE" id="PS51225"/>
    </source>
</evidence>
<comment type="similarity">
    <text evidence="6">Belongs to the MAL family.</text>
</comment>
<feature type="transmembrane region" description="Helical" evidence="9">
    <location>
        <begin position="45"/>
        <end position="67"/>
    </location>
</feature>
<dbReference type="PANTHER" id="PTHR17068:SF5">
    <property type="entry name" value="MYELOID-ASSOCIATED DIFFERENTIATION MARKER-LIKE PROTEIN 2"/>
    <property type="match status" value="1"/>
</dbReference>
<comment type="subcellular location">
    <subcellularLocation>
        <location evidence="1">Membrane</location>
        <topology evidence="1">Multi-pass membrane protein</topology>
    </subcellularLocation>
</comment>
<feature type="transmembrane region" description="Helical" evidence="9">
    <location>
        <begin position="224"/>
        <end position="246"/>
    </location>
</feature>
<feature type="transmembrane region" description="Helical" evidence="9">
    <location>
        <begin position="272"/>
        <end position="291"/>
    </location>
</feature>
<dbReference type="GO" id="GO:0016020">
    <property type="term" value="C:membrane"/>
    <property type="evidence" value="ECO:0007669"/>
    <property type="project" value="UniProtKB-SubCell"/>
</dbReference>
<organism evidence="11 12">
    <name type="scientific">Chanos chanos</name>
    <name type="common">Milkfish</name>
    <name type="synonym">Mugil chanos</name>
    <dbReference type="NCBI Taxonomy" id="29144"/>
    <lineage>
        <taxon>Eukaryota</taxon>
        <taxon>Metazoa</taxon>
        <taxon>Chordata</taxon>
        <taxon>Craniata</taxon>
        <taxon>Vertebrata</taxon>
        <taxon>Euteleostomi</taxon>
        <taxon>Actinopterygii</taxon>
        <taxon>Neopterygii</taxon>
        <taxon>Teleostei</taxon>
        <taxon>Ostariophysi</taxon>
        <taxon>Gonorynchiformes</taxon>
        <taxon>Chanidae</taxon>
        <taxon>Chanos</taxon>
    </lineage>
</organism>
<keyword evidence="3" id="KW-0677">Repeat</keyword>
<evidence type="ECO:0000313" key="12">
    <source>
        <dbReference type="RefSeq" id="XP_030628780.1"/>
    </source>
</evidence>